<evidence type="ECO:0000313" key="1">
    <source>
        <dbReference type="EMBL" id="KAG9349807.1"/>
    </source>
</evidence>
<accession>A0A8T2PL64</accession>
<dbReference type="Proteomes" id="UP000824540">
    <property type="component" value="Unassembled WGS sequence"/>
</dbReference>
<evidence type="ECO:0000313" key="2">
    <source>
        <dbReference type="Proteomes" id="UP000824540"/>
    </source>
</evidence>
<gene>
    <name evidence="1" type="ORF">JZ751_026160</name>
</gene>
<sequence length="139" mass="15059">MRASSSELGCHRATGPISAASWYCVRMRWSCTGLRVGWSNDSALQLNCKPTPSNNATKNVLLLTYRDEAFASAEDSLMGNTSTCDSTERAMQQFFFGEHGSRPVSGGKWRAGRREEGGLCESGSSLRLRDIASSGSVLL</sequence>
<dbReference type="OrthoDB" id="10581820at2759"/>
<name>A0A8T2PL64_9TELE</name>
<dbReference type="EMBL" id="JAFBMS010000008">
    <property type="protein sequence ID" value="KAG9349807.1"/>
    <property type="molecule type" value="Genomic_DNA"/>
</dbReference>
<protein>
    <submittedName>
        <fullName evidence="1">Uncharacterized protein</fullName>
    </submittedName>
</protein>
<organism evidence="1 2">
    <name type="scientific">Albula glossodonta</name>
    <name type="common">roundjaw bonefish</name>
    <dbReference type="NCBI Taxonomy" id="121402"/>
    <lineage>
        <taxon>Eukaryota</taxon>
        <taxon>Metazoa</taxon>
        <taxon>Chordata</taxon>
        <taxon>Craniata</taxon>
        <taxon>Vertebrata</taxon>
        <taxon>Euteleostomi</taxon>
        <taxon>Actinopterygii</taxon>
        <taxon>Neopterygii</taxon>
        <taxon>Teleostei</taxon>
        <taxon>Albuliformes</taxon>
        <taxon>Albulidae</taxon>
        <taxon>Albula</taxon>
    </lineage>
</organism>
<reference evidence="1" key="1">
    <citation type="thesis" date="2021" institute="BYU ScholarsArchive" country="Provo, UT, USA">
        <title>Applications of and Algorithms for Genome Assembly and Genomic Analyses with an Emphasis on Marine Teleosts.</title>
        <authorList>
            <person name="Pickett B.D."/>
        </authorList>
    </citation>
    <scope>NUCLEOTIDE SEQUENCE</scope>
    <source>
        <strain evidence="1">HI-2016</strain>
    </source>
</reference>
<dbReference type="AlphaFoldDB" id="A0A8T2PL64"/>
<comment type="caution">
    <text evidence="1">The sequence shown here is derived from an EMBL/GenBank/DDBJ whole genome shotgun (WGS) entry which is preliminary data.</text>
</comment>
<proteinExistence type="predicted"/>
<keyword evidence="2" id="KW-1185">Reference proteome</keyword>